<sequence>MGSIVSITGDGNDEYIKPARIGKARKASISLKSVWRSTELSIKIRSGFSTPMGSQCYYTDRRHGASRKGTLNKLHNFINSCLRSILLKIRWPARKDQKQRSTGGKRWSQVKTLAENRTQWRRETEALYSSRTKENNNNNNDVSSMLCLLSCTDTLVQGYTSFDYLI</sequence>
<dbReference type="AlphaFoldDB" id="A0AA85JEY7"/>
<dbReference type="WBParaSite" id="TREG1_143890.1">
    <property type="protein sequence ID" value="TREG1_143890.1"/>
    <property type="gene ID" value="TREG1_143890"/>
</dbReference>
<accession>A0AA85JEY7</accession>
<protein>
    <submittedName>
        <fullName evidence="2 3">Uncharacterized protein</fullName>
    </submittedName>
</protein>
<evidence type="ECO:0000313" key="3">
    <source>
        <dbReference type="WBParaSite" id="TREG1_143890.1"/>
    </source>
</evidence>
<keyword evidence="1" id="KW-1185">Reference proteome</keyword>
<reference evidence="2 3" key="2">
    <citation type="submission" date="2023-11" db="UniProtKB">
        <authorList>
            <consortium name="WormBaseParasite"/>
        </authorList>
    </citation>
    <scope>IDENTIFICATION</scope>
</reference>
<dbReference type="Proteomes" id="UP000050795">
    <property type="component" value="Unassembled WGS sequence"/>
</dbReference>
<dbReference type="WBParaSite" id="TREG1_143860.1">
    <property type="protein sequence ID" value="TREG1_143860.1"/>
    <property type="gene ID" value="TREG1_143860"/>
</dbReference>
<evidence type="ECO:0000313" key="2">
    <source>
        <dbReference type="WBParaSite" id="TREG1_143860.1"/>
    </source>
</evidence>
<reference evidence="1" key="1">
    <citation type="submission" date="2022-06" db="EMBL/GenBank/DDBJ databases">
        <authorList>
            <person name="Berger JAMES D."/>
            <person name="Berger JAMES D."/>
        </authorList>
    </citation>
    <scope>NUCLEOTIDE SEQUENCE [LARGE SCALE GENOMIC DNA]</scope>
</reference>
<organism evidence="1 2">
    <name type="scientific">Trichobilharzia regenti</name>
    <name type="common">Nasal bird schistosome</name>
    <dbReference type="NCBI Taxonomy" id="157069"/>
    <lineage>
        <taxon>Eukaryota</taxon>
        <taxon>Metazoa</taxon>
        <taxon>Spiralia</taxon>
        <taxon>Lophotrochozoa</taxon>
        <taxon>Platyhelminthes</taxon>
        <taxon>Trematoda</taxon>
        <taxon>Digenea</taxon>
        <taxon>Strigeidida</taxon>
        <taxon>Schistosomatoidea</taxon>
        <taxon>Schistosomatidae</taxon>
        <taxon>Trichobilharzia</taxon>
    </lineage>
</organism>
<name>A0AA85JEY7_TRIRE</name>
<proteinExistence type="predicted"/>
<evidence type="ECO:0000313" key="1">
    <source>
        <dbReference type="Proteomes" id="UP000050795"/>
    </source>
</evidence>